<dbReference type="GeneID" id="115891622"/>
<reference evidence="4" key="1">
    <citation type="submission" date="2025-08" db="UniProtKB">
        <authorList>
            <consortium name="RefSeq"/>
        </authorList>
    </citation>
    <scope>IDENTIFICATION</scope>
    <source>
        <tissue evidence="4">Gonads</tissue>
    </source>
</reference>
<name>A0A6J2YXL9_SITOR</name>
<evidence type="ECO:0000259" key="2">
    <source>
        <dbReference type="Pfam" id="PF06110"/>
    </source>
</evidence>
<evidence type="ECO:0000313" key="4">
    <source>
        <dbReference type="RefSeq" id="XP_030767997.1"/>
    </source>
</evidence>
<dbReference type="AlphaFoldDB" id="A0A6J2YXL9"/>
<dbReference type="Gene3D" id="3.40.30.10">
    <property type="entry name" value="Glutaredoxin"/>
    <property type="match status" value="2"/>
</dbReference>
<organism evidence="3 4">
    <name type="scientific">Sitophilus oryzae</name>
    <name type="common">Rice weevil</name>
    <name type="synonym">Curculio oryzae</name>
    <dbReference type="NCBI Taxonomy" id="7048"/>
    <lineage>
        <taxon>Eukaryota</taxon>
        <taxon>Metazoa</taxon>
        <taxon>Ecdysozoa</taxon>
        <taxon>Arthropoda</taxon>
        <taxon>Hexapoda</taxon>
        <taxon>Insecta</taxon>
        <taxon>Pterygota</taxon>
        <taxon>Neoptera</taxon>
        <taxon>Endopterygota</taxon>
        <taxon>Coleoptera</taxon>
        <taxon>Polyphaga</taxon>
        <taxon>Cucujiformia</taxon>
        <taxon>Curculionidae</taxon>
        <taxon>Dryophthorinae</taxon>
        <taxon>Sitophilus</taxon>
    </lineage>
</organism>
<protein>
    <submittedName>
        <fullName evidence="4">Thioredoxin domain-containing protein 17-like isoform X2</fullName>
    </submittedName>
</protein>
<dbReference type="PANTHER" id="PTHR12452:SF0">
    <property type="entry name" value="THIOREDOXIN DOMAIN-CONTAINING PROTEIN 17"/>
    <property type="match status" value="1"/>
</dbReference>
<keyword evidence="3" id="KW-1185">Reference proteome</keyword>
<accession>A0A6J2YXL9</accession>
<feature type="domain" description="Thioredoxin" evidence="2">
    <location>
        <begin position="79"/>
        <end position="135"/>
    </location>
</feature>
<dbReference type="OrthoDB" id="78947at2759"/>
<evidence type="ECO:0000313" key="3">
    <source>
        <dbReference type="Proteomes" id="UP000504635"/>
    </source>
</evidence>
<dbReference type="RefSeq" id="XP_030767997.1">
    <property type="nucleotide sequence ID" value="XM_030912137.1"/>
</dbReference>
<dbReference type="InterPro" id="IPR045108">
    <property type="entry name" value="TXNDC17-like"/>
</dbReference>
<dbReference type="Proteomes" id="UP000504635">
    <property type="component" value="Unplaced"/>
</dbReference>
<dbReference type="Pfam" id="PF06110">
    <property type="entry name" value="TXD17-like_Trx"/>
    <property type="match status" value="1"/>
</dbReference>
<proteinExistence type="inferred from homology"/>
<gene>
    <name evidence="4" type="primary">LOC115891622</name>
</gene>
<comment type="similarity">
    <text evidence="1">Belongs to the thioredoxin family.</text>
</comment>
<dbReference type="InterPro" id="IPR010357">
    <property type="entry name" value="TXNDC17_dom"/>
</dbReference>
<dbReference type="GO" id="GO:0005829">
    <property type="term" value="C:cytosol"/>
    <property type="evidence" value="ECO:0007669"/>
    <property type="project" value="TreeGrafter"/>
</dbReference>
<evidence type="ECO:0000256" key="1">
    <source>
        <dbReference type="ARBA" id="ARBA00008987"/>
    </source>
</evidence>
<sequence>MSDVSLHVSLDVSSNENSVSRERTLSESKGKIQKFRINTYDEFQTSLDKYGHLGFLFLYFTGSELSKDGYDWCPECSEVVEVGNEEQWQCKENPYRSHPNLNLKVVPTFMKWNSHRRLEGDYCAKAELVQLLFEDNCSF</sequence>
<dbReference type="PANTHER" id="PTHR12452">
    <property type="entry name" value="42-9-9 PROTEIN-RELATED"/>
    <property type="match status" value="1"/>
</dbReference>
<dbReference type="GO" id="GO:0047134">
    <property type="term" value="F:protein-disulfide reductase [NAD(P)H] activity"/>
    <property type="evidence" value="ECO:0007669"/>
    <property type="project" value="InterPro"/>
</dbReference>